<organism evidence="3 4">
    <name type="scientific">Pleurotus eryngii</name>
    <name type="common">Boletus of the steppes</name>
    <dbReference type="NCBI Taxonomy" id="5323"/>
    <lineage>
        <taxon>Eukaryota</taxon>
        <taxon>Fungi</taxon>
        <taxon>Dikarya</taxon>
        <taxon>Basidiomycota</taxon>
        <taxon>Agaricomycotina</taxon>
        <taxon>Agaricomycetes</taxon>
        <taxon>Agaricomycetidae</taxon>
        <taxon>Agaricales</taxon>
        <taxon>Pleurotineae</taxon>
        <taxon>Pleurotaceae</taxon>
        <taxon>Pleurotus</taxon>
    </lineage>
</organism>
<protein>
    <submittedName>
        <fullName evidence="3">Uncharacterized protein</fullName>
    </submittedName>
</protein>
<accession>A0A9P5ZHR0</accession>
<evidence type="ECO:0000256" key="2">
    <source>
        <dbReference type="SAM" id="Phobius"/>
    </source>
</evidence>
<dbReference type="Proteomes" id="UP000807025">
    <property type="component" value="Unassembled WGS sequence"/>
</dbReference>
<name>A0A9P5ZHR0_PLEER</name>
<feature type="compositionally biased region" description="Polar residues" evidence="1">
    <location>
        <begin position="18"/>
        <end position="28"/>
    </location>
</feature>
<evidence type="ECO:0000313" key="3">
    <source>
        <dbReference type="EMBL" id="KAF9486855.1"/>
    </source>
</evidence>
<feature type="transmembrane region" description="Helical" evidence="2">
    <location>
        <begin position="64"/>
        <end position="82"/>
    </location>
</feature>
<keyword evidence="4" id="KW-1185">Reference proteome</keyword>
<sequence>MKYRHPVRQKDTKKPISTAVTNKRTSVSARQVHTPPQFSYFTPIHSLLHAIPDSISHRPIPHSFAFVVLITLLIPLATPAFPPLPPRATSLSTTHQDLYTSTPTKPVHSKLWSSVTSRTWSIICSKQGIIAQASTSNTPVPPPYSSATPVFVSPSPRHPLPSTMTTREPPLSSPLPPYDHLLGHYHVPPPSKNVDAAPVYVQGHPTIVSHPIPPLNHSPLRTIDSIVAISRRITK</sequence>
<reference evidence="3" key="1">
    <citation type="submission" date="2020-11" db="EMBL/GenBank/DDBJ databases">
        <authorList>
            <consortium name="DOE Joint Genome Institute"/>
            <person name="Ahrendt S."/>
            <person name="Riley R."/>
            <person name="Andreopoulos W."/>
            <person name="Labutti K."/>
            <person name="Pangilinan J."/>
            <person name="Ruiz-Duenas F.J."/>
            <person name="Barrasa J.M."/>
            <person name="Sanchez-Garcia M."/>
            <person name="Camarero S."/>
            <person name="Miyauchi S."/>
            <person name="Serrano A."/>
            <person name="Linde D."/>
            <person name="Babiker R."/>
            <person name="Drula E."/>
            <person name="Ayuso-Fernandez I."/>
            <person name="Pacheco R."/>
            <person name="Padilla G."/>
            <person name="Ferreira P."/>
            <person name="Barriuso J."/>
            <person name="Kellner H."/>
            <person name="Castanera R."/>
            <person name="Alfaro M."/>
            <person name="Ramirez L."/>
            <person name="Pisabarro A.G."/>
            <person name="Kuo A."/>
            <person name="Tritt A."/>
            <person name="Lipzen A."/>
            <person name="He G."/>
            <person name="Yan M."/>
            <person name="Ng V."/>
            <person name="Cullen D."/>
            <person name="Martin F."/>
            <person name="Rosso M.-N."/>
            <person name="Henrissat B."/>
            <person name="Hibbett D."/>
            <person name="Martinez A.T."/>
            <person name="Grigoriev I.V."/>
        </authorList>
    </citation>
    <scope>NUCLEOTIDE SEQUENCE</scope>
    <source>
        <strain evidence="3">ATCC 90797</strain>
    </source>
</reference>
<keyword evidence="2" id="KW-0812">Transmembrane</keyword>
<dbReference type="AlphaFoldDB" id="A0A9P5ZHR0"/>
<proteinExistence type="predicted"/>
<keyword evidence="2" id="KW-0472">Membrane</keyword>
<gene>
    <name evidence="3" type="ORF">BDN71DRAFT_1514555</name>
</gene>
<evidence type="ECO:0000313" key="4">
    <source>
        <dbReference type="Proteomes" id="UP000807025"/>
    </source>
</evidence>
<comment type="caution">
    <text evidence="3">The sequence shown here is derived from an EMBL/GenBank/DDBJ whole genome shotgun (WGS) entry which is preliminary data.</text>
</comment>
<feature type="region of interest" description="Disordered" evidence="1">
    <location>
        <begin position="1"/>
        <end position="28"/>
    </location>
</feature>
<keyword evidence="2" id="KW-1133">Transmembrane helix</keyword>
<dbReference type="EMBL" id="MU154883">
    <property type="protein sequence ID" value="KAF9486855.1"/>
    <property type="molecule type" value="Genomic_DNA"/>
</dbReference>
<evidence type="ECO:0000256" key="1">
    <source>
        <dbReference type="SAM" id="MobiDB-lite"/>
    </source>
</evidence>